<gene>
    <name evidence="1" type="ORF">ABDJ40_02370</name>
</gene>
<dbReference type="Proteomes" id="UP001462640">
    <property type="component" value="Unassembled WGS sequence"/>
</dbReference>
<comment type="caution">
    <text evidence="1">The sequence shown here is derived from an EMBL/GenBank/DDBJ whole genome shotgun (WGS) entry which is preliminary data.</text>
</comment>
<dbReference type="EMBL" id="JBDPZC010000001">
    <property type="protein sequence ID" value="MEO3711608.1"/>
    <property type="molecule type" value="Genomic_DNA"/>
</dbReference>
<sequence>MLALSLGPASAQSGAGRFFDDFSDADLAGLQAAGWTARTAPGHPGVPGAQWGESQLRLLDDPAQKGNRLLRLVAETDGTGPGTRQAQLCQQRKFFEGTYAARIRFSDAPVQGADGDPVIQTFYAVAPLRHDFDPQFSEIDWEYLPNGGWGSEKTRLYGISWQTVRIEPWLAYNGSHEEMGALGASDAAWHVLLMQVAGGRVRLFLDGRQVAEHGGRNYPVVPMSINFNQWFSPGGLLPAGGPARRYEQDVDWVFHARNEVLSPAQVEAAVAAYRRQGRGREDTVPAAQPALDSRCDF</sequence>
<evidence type="ECO:0000313" key="1">
    <source>
        <dbReference type="EMBL" id="MEO3711608.1"/>
    </source>
</evidence>
<reference evidence="1 2" key="1">
    <citation type="submission" date="2024-05" db="EMBL/GenBank/DDBJ databases">
        <title>Roseateles sp. 2.12 16S ribosomal RNA gene Genome sequencing and assembly.</title>
        <authorList>
            <person name="Woo H."/>
        </authorList>
    </citation>
    <scope>NUCLEOTIDE SEQUENCE [LARGE SCALE GENOMIC DNA]</scope>
    <source>
        <strain evidence="1 2">2.12</strain>
    </source>
</reference>
<dbReference type="SUPFAM" id="SSF49899">
    <property type="entry name" value="Concanavalin A-like lectins/glucanases"/>
    <property type="match status" value="1"/>
</dbReference>
<keyword evidence="1" id="KW-0378">Hydrolase</keyword>
<organism evidence="1 2">
    <name type="scientific">Roseateles flavus</name>
    <dbReference type="NCBI Taxonomy" id="3149041"/>
    <lineage>
        <taxon>Bacteria</taxon>
        <taxon>Pseudomonadati</taxon>
        <taxon>Pseudomonadota</taxon>
        <taxon>Betaproteobacteria</taxon>
        <taxon>Burkholderiales</taxon>
        <taxon>Sphaerotilaceae</taxon>
        <taxon>Roseateles</taxon>
    </lineage>
</organism>
<dbReference type="Gene3D" id="2.60.120.200">
    <property type="match status" value="1"/>
</dbReference>
<name>A0ABV0G976_9BURK</name>
<accession>A0ABV0G976</accession>
<protein>
    <submittedName>
        <fullName evidence="1">Glycoside hydrolase family 16 protein</fullName>
    </submittedName>
</protein>
<dbReference type="RefSeq" id="WP_347605636.1">
    <property type="nucleotide sequence ID" value="NZ_JBDPZC010000001.1"/>
</dbReference>
<evidence type="ECO:0000313" key="2">
    <source>
        <dbReference type="Proteomes" id="UP001462640"/>
    </source>
</evidence>
<dbReference type="InterPro" id="IPR013320">
    <property type="entry name" value="ConA-like_dom_sf"/>
</dbReference>
<keyword evidence="2" id="KW-1185">Reference proteome</keyword>
<dbReference type="GO" id="GO:0016787">
    <property type="term" value="F:hydrolase activity"/>
    <property type="evidence" value="ECO:0007669"/>
    <property type="project" value="UniProtKB-KW"/>
</dbReference>
<proteinExistence type="predicted"/>
<dbReference type="CDD" id="cd00413">
    <property type="entry name" value="Glyco_hydrolase_16"/>
    <property type="match status" value="1"/>
</dbReference>